<reference evidence="1" key="1">
    <citation type="submission" date="2020-09" db="EMBL/GenBank/DDBJ databases">
        <title>Genome-Enabled Discovery of Anthraquinone Biosynthesis in Senna tora.</title>
        <authorList>
            <person name="Kang S.-H."/>
            <person name="Pandey R.P."/>
            <person name="Lee C.-M."/>
            <person name="Sim J.-S."/>
            <person name="Jeong J.-T."/>
            <person name="Choi B.-S."/>
            <person name="Jung M."/>
            <person name="Ginzburg D."/>
            <person name="Zhao K."/>
            <person name="Won S.Y."/>
            <person name="Oh T.-J."/>
            <person name="Yu Y."/>
            <person name="Kim N.-H."/>
            <person name="Lee O.R."/>
            <person name="Lee T.-H."/>
            <person name="Bashyal P."/>
            <person name="Kim T.-S."/>
            <person name="Lee W.-H."/>
            <person name="Kawkins C."/>
            <person name="Kim C.-K."/>
            <person name="Kim J.S."/>
            <person name="Ahn B.O."/>
            <person name="Rhee S.Y."/>
            <person name="Sohng J.K."/>
        </authorList>
    </citation>
    <scope>NUCLEOTIDE SEQUENCE</scope>
    <source>
        <tissue evidence="1">Leaf</tissue>
    </source>
</reference>
<dbReference type="EMBL" id="JAAIUW010000008">
    <property type="protein sequence ID" value="KAF7819648.1"/>
    <property type="molecule type" value="Genomic_DNA"/>
</dbReference>
<evidence type="ECO:0000313" key="1">
    <source>
        <dbReference type="EMBL" id="KAF7819648.1"/>
    </source>
</evidence>
<dbReference type="AlphaFoldDB" id="A0A834WG50"/>
<name>A0A834WG50_9FABA</name>
<keyword evidence="2" id="KW-1185">Reference proteome</keyword>
<comment type="caution">
    <text evidence="1">The sequence shown here is derived from an EMBL/GenBank/DDBJ whole genome shotgun (WGS) entry which is preliminary data.</text>
</comment>
<dbReference type="Proteomes" id="UP000634136">
    <property type="component" value="Unassembled WGS sequence"/>
</dbReference>
<sequence length="101" mass="12037">MMSHLLQQIVQSPELHLHFHLYHRYHLVPYLPPPHALLGSIRHLQTHYLRHLHQHSIGQRSWSSNVAWLLKCQDEELKAVYFQQQWPEEHHPVSAASLSFL</sequence>
<accession>A0A834WG50</accession>
<evidence type="ECO:0000313" key="2">
    <source>
        <dbReference type="Proteomes" id="UP000634136"/>
    </source>
</evidence>
<protein>
    <submittedName>
        <fullName evidence="1">Uncharacterized protein</fullName>
    </submittedName>
</protein>
<organism evidence="1 2">
    <name type="scientific">Senna tora</name>
    <dbReference type="NCBI Taxonomy" id="362788"/>
    <lineage>
        <taxon>Eukaryota</taxon>
        <taxon>Viridiplantae</taxon>
        <taxon>Streptophyta</taxon>
        <taxon>Embryophyta</taxon>
        <taxon>Tracheophyta</taxon>
        <taxon>Spermatophyta</taxon>
        <taxon>Magnoliopsida</taxon>
        <taxon>eudicotyledons</taxon>
        <taxon>Gunneridae</taxon>
        <taxon>Pentapetalae</taxon>
        <taxon>rosids</taxon>
        <taxon>fabids</taxon>
        <taxon>Fabales</taxon>
        <taxon>Fabaceae</taxon>
        <taxon>Caesalpinioideae</taxon>
        <taxon>Cassia clade</taxon>
        <taxon>Senna</taxon>
    </lineage>
</organism>
<gene>
    <name evidence="1" type="ORF">G2W53_025103</name>
</gene>
<proteinExistence type="predicted"/>